<feature type="region of interest" description="Disordered" evidence="1">
    <location>
        <begin position="77"/>
        <end position="101"/>
    </location>
</feature>
<dbReference type="Proteomes" id="UP000284706">
    <property type="component" value="Unassembled WGS sequence"/>
</dbReference>
<gene>
    <name evidence="2" type="ORF">CVT26_011402</name>
</gene>
<feature type="region of interest" description="Disordered" evidence="1">
    <location>
        <begin position="213"/>
        <end position="233"/>
    </location>
</feature>
<keyword evidence="3" id="KW-1185">Reference proteome</keyword>
<evidence type="ECO:0000313" key="3">
    <source>
        <dbReference type="Proteomes" id="UP000284706"/>
    </source>
</evidence>
<proteinExistence type="predicted"/>
<dbReference type="InterPro" id="IPR029032">
    <property type="entry name" value="AhpD-like"/>
</dbReference>
<protein>
    <recommendedName>
        <fullName evidence="4">Dol-P-Man:Man(5)GlcNAc(2)-PP-Dol alpha-1,3-mannosyltransferase</fullName>
    </recommendedName>
</protein>
<evidence type="ECO:0000256" key="1">
    <source>
        <dbReference type="SAM" id="MobiDB-lite"/>
    </source>
</evidence>
<feature type="compositionally biased region" description="Polar residues" evidence="1">
    <location>
        <begin position="89"/>
        <end position="98"/>
    </location>
</feature>
<name>A0A409W8S1_9AGAR</name>
<evidence type="ECO:0008006" key="4">
    <source>
        <dbReference type="Google" id="ProtNLM"/>
    </source>
</evidence>
<sequence length="316" mass="34110">MANVKLSPAIKHLLTLRSPNVLPSPPLSQLNRVFTKTFRDAQAKNAETGWLVATTCSLLTANRPSAVGHLYRFVTSSSPGSTLEDDDGTGSSNANSKRTGGVGLDLPSALNKAALMRESALKSVIFVGVPRVILSLAALHEALDDDVKHALRKDSRRTASSDDIESIVTRGKDLWKSIYTPHADKLHDKLGSYHPDFIAFIIQAYGTVLSPLPGQPKSYKDTSSQQDRDQGNLSRAMGSVVGIATLRAEGGVGPQLTSHVFGLLKARDADDKFILSQEDKWLASDEGTEWVIRLVDEVLDGVSEGAEDARQIKAKL</sequence>
<comment type="caution">
    <text evidence="2">The sequence shown here is derived from an EMBL/GenBank/DDBJ whole genome shotgun (WGS) entry which is preliminary data.</text>
</comment>
<evidence type="ECO:0000313" key="2">
    <source>
        <dbReference type="EMBL" id="PPQ74907.1"/>
    </source>
</evidence>
<dbReference type="Gene3D" id="1.20.1290.10">
    <property type="entry name" value="AhpD-like"/>
    <property type="match status" value="1"/>
</dbReference>
<dbReference type="InParanoid" id="A0A409W8S1"/>
<dbReference type="OrthoDB" id="5392202at2759"/>
<dbReference type="PANTHER" id="PTHR28180:SF2">
    <property type="entry name" value="PEROXISOMAL PROTEIN 2"/>
    <property type="match status" value="1"/>
</dbReference>
<reference evidence="2 3" key="1">
    <citation type="journal article" date="2018" name="Evol. Lett.">
        <title>Horizontal gene cluster transfer increased hallucinogenic mushroom diversity.</title>
        <authorList>
            <person name="Reynolds H.T."/>
            <person name="Vijayakumar V."/>
            <person name="Gluck-Thaler E."/>
            <person name="Korotkin H.B."/>
            <person name="Matheny P.B."/>
            <person name="Slot J.C."/>
        </authorList>
    </citation>
    <scope>NUCLEOTIDE SEQUENCE [LARGE SCALE GENOMIC DNA]</scope>
    <source>
        <strain evidence="2 3">SRW20</strain>
    </source>
</reference>
<accession>A0A409W8S1</accession>
<dbReference type="EMBL" id="NHYE01005304">
    <property type="protein sequence ID" value="PPQ74907.1"/>
    <property type="molecule type" value="Genomic_DNA"/>
</dbReference>
<dbReference type="STRING" id="231916.A0A409W8S1"/>
<dbReference type="AlphaFoldDB" id="A0A409W8S1"/>
<dbReference type="InterPro" id="IPR052999">
    <property type="entry name" value="PTS1_Protein"/>
</dbReference>
<organism evidence="2 3">
    <name type="scientific">Gymnopilus dilepis</name>
    <dbReference type="NCBI Taxonomy" id="231916"/>
    <lineage>
        <taxon>Eukaryota</taxon>
        <taxon>Fungi</taxon>
        <taxon>Dikarya</taxon>
        <taxon>Basidiomycota</taxon>
        <taxon>Agaricomycotina</taxon>
        <taxon>Agaricomycetes</taxon>
        <taxon>Agaricomycetidae</taxon>
        <taxon>Agaricales</taxon>
        <taxon>Agaricineae</taxon>
        <taxon>Hymenogastraceae</taxon>
        <taxon>Gymnopilus</taxon>
    </lineage>
</organism>
<dbReference type="PANTHER" id="PTHR28180">
    <property type="entry name" value="CONSERVED MITOCHONDRIAL PROTEIN-RELATED"/>
    <property type="match status" value="1"/>
</dbReference>